<evidence type="ECO:0000256" key="2">
    <source>
        <dbReference type="ARBA" id="ARBA00022692"/>
    </source>
</evidence>
<dbReference type="OrthoDB" id="5401966at2"/>
<dbReference type="RefSeq" id="WP_013706301.1">
    <property type="nucleotide sequence ID" value="NC_015388.1"/>
</dbReference>
<accession>F2NHK2</accession>
<dbReference type="PANTHER" id="PTHR37422:SF13">
    <property type="entry name" value="LIPOPOLYSACCHARIDE BIOSYNTHESIS PROTEIN PA4999-RELATED"/>
    <property type="match status" value="1"/>
</dbReference>
<evidence type="ECO:0000256" key="5">
    <source>
        <dbReference type="SAM" id="Phobius"/>
    </source>
</evidence>
<reference evidence="7 8" key="1">
    <citation type="journal article" date="2011" name="Stand. Genomic Sci.">
        <title>Complete genome sequence of the acetate-degrading sulfate reducer Desulfobacca acetoxidans type strain (ASRB2).</title>
        <authorList>
            <person name="Goker M."/>
            <person name="Teshima H."/>
            <person name="Lapidus A."/>
            <person name="Nolan M."/>
            <person name="Lucas S."/>
            <person name="Hammon N."/>
            <person name="Deshpande S."/>
            <person name="Cheng J.F."/>
            <person name="Tapia R."/>
            <person name="Han C."/>
            <person name="Goodwin L."/>
            <person name="Pitluck S."/>
            <person name="Huntemann M."/>
            <person name="Liolios K."/>
            <person name="Ivanova N."/>
            <person name="Pagani I."/>
            <person name="Mavromatis K."/>
            <person name="Ovchinikova G."/>
            <person name="Pati A."/>
            <person name="Chen A."/>
            <person name="Palaniappan K."/>
            <person name="Land M."/>
            <person name="Hauser L."/>
            <person name="Brambilla E.M."/>
            <person name="Rohde M."/>
            <person name="Spring S."/>
            <person name="Detter J.C."/>
            <person name="Woyke T."/>
            <person name="Bristow J."/>
            <person name="Eisen J.A."/>
            <person name="Markowitz V."/>
            <person name="Hugenholtz P."/>
            <person name="Kyrpides N.C."/>
            <person name="Klenk H.P."/>
        </authorList>
    </citation>
    <scope>NUCLEOTIDE SEQUENCE [LARGE SCALE GENOMIC DNA]</scope>
    <source>
        <strain evidence="8">ATCC 700848 / DSM 11109 / ASRB2</strain>
    </source>
</reference>
<proteinExistence type="predicted"/>
<dbReference type="Pfam" id="PF04932">
    <property type="entry name" value="Wzy_C"/>
    <property type="match status" value="1"/>
</dbReference>
<feature type="transmembrane region" description="Helical" evidence="5">
    <location>
        <begin position="433"/>
        <end position="451"/>
    </location>
</feature>
<feature type="transmembrane region" description="Helical" evidence="5">
    <location>
        <begin position="457"/>
        <end position="476"/>
    </location>
</feature>
<organism evidence="7 8">
    <name type="scientific">Desulfobacca acetoxidans (strain ATCC 700848 / DSM 11109 / ASRB2)</name>
    <dbReference type="NCBI Taxonomy" id="880072"/>
    <lineage>
        <taxon>Bacteria</taxon>
        <taxon>Pseudomonadati</taxon>
        <taxon>Thermodesulfobacteriota</taxon>
        <taxon>Desulfobaccia</taxon>
        <taxon>Desulfobaccales</taxon>
        <taxon>Desulfobaccaceae</taxon>
        <taxon>Desulfobacca</taxon>
    </lineage>
</organism>
<dbReference type="HOGENOM" id="CLU_557507_0_0_7"/>
<evidence type="ECO:0000256" key="1">
    <source>
        <dbReference type="ARBA" id="ARBA00004141"/>
    </source>
</evidence>
<dbReference type="Proteomes" id="UP000000483">
    <property type="component" value="Chromosome"/>
</dbReference>
<dbReference type="KEGG" id="dao:Desac_1332"/>
<feature type="transmembrane region" description="Helical" evidence="5">
    <location>
        <begin position="240"/>
        <end position="258"/>
    </location>
</feature>
<dbReference type="GO" id="GO:0016020">
    <property type="term" value="C:membrane"/>
    <property type="evidence" value="ECO:0007669"/>
    <property type="project" value="UniProtKB-SubCell"/>
</dbReference>
<feature type="transmembrane region" description="Helical" evidence="5">
    <location>
        <begin position="151"/>
        <end position="169"/>
    </location>
</feature>
<feature type="transmembrane region" description="Helical" evidence="5">
    <location>
        <begin position="397"/>
        <end position="421"/>
    </location>
</feature>
<name>F2NHK2_DESAR</name>
<dbReference type="STRING" id="880072.Desac_1332"/>
<dbReference type="eggNOG" id="COG3307">
    <property type="taxonomic scope" value="Bacteria"/>
</dbReference>
<protein>
    <submittedName>
        <fullName evidence="7">O-antigen polymerase</fullName>
    </submittedName>
</protein>
<dbReference type="AlphaFoldDB" id="F2NHK2"/>
<keyword evidence="4 5" id="KW-0472">Membrane</keyword>
<dbReference type="InterPro" id="IPR051533">
    <property type="entry name" value="WaaL-like"/>
</dbReference>
<feature type="transmembrane region" description="Helical" evidence="5">
    <location>
        <begin position="181"/>
        <end position="202"/>
    </location>
</feature>
<feature type="transmembrane region" description="Helical" evidence="5">
    <location>
        <begin position="311"/>
        <end position="329"/>
    </location>
</feature>
<evidence type="ECO:0000256" key="4">
    <source>
        <dbReference type="ARBA" id="ARBA00023136"/>
    </source>
</evidence>
<dbReference type="PANTHER" id="PTHR37422">
    <property type="entry name" value="TEICHURONIC ACID BIOSYNTHESIS PROTEIN TUAE"/>
    <property type="match status" value="1"/>
</dbReference>
<feature type="transmembrane region" description="Helical" evidence="5">
    <location>
        <begin position="265"/>
        <end position="281"/>
    </location>
</feature>
<evidence type="ECO:0000313" key="7">
    <source>
        <dbReference type="EMBL" id="AEB09189.1"/>
    </source>
</evidence>
<feature type="transmembrane region" description="Helical" evidence="5">
    <location>
        <begin position="95"/>
        <end position="112"/>
    </location>
</feature>
<comment type="subcellular location">
    <subcellularLocation>
        <location evidence="1">Membrane</location>
        <topology evidence="1">Multi-pass membrane protein</topology>
    </subcellularLocation>
</comment>
<gene>
    <name evidence="7" type="ordered locus">Desac_1332</name>
</gene>
<feature type="transmembrane region" description="Helical" evidence="5">
    <location>
        <begin position="40"/>
        <end position="58"/>
    </location>
</feature>
<feature type="transmembrane region" description="Helical" evidence="5">
    <location>
        <begin position="15"/>
        <end position="34"/>
    </location>
</feature>
<reference evidence="8" key="2">
    <citation type="submission" date="2011-03" db="EMBL/GenBank/DDBJ databases">
        <title>The complete genome of Desulfobacca acetoxidans DSM 11109.</title>
        <authorList>
            <consortium name="US DOE Joint Genome Institute (JGI-PGF)"/>
            <person name="Lucas S."/>
            <person name="Copeland A."/>
            <person name="Lapidus A."/>
            <person name="Bruce D."/>
            <person name="Goodwin L."/>
            <person name="Pitluck S."/>
            <person name="Peters L."/>
            <person name="Kyrpides N."/>
            <person name="Mavromatis K."/>
            <person name="Ivanova N."/>
            <person name="Ovchinnikova G."/>
            <person name="Teshima H."/>
            <person name="Detter J.C."/>
            <person name="Han C."/>
            <person name="Land M."/>
            <person name="Hauser L."/>
            <person name="Markowitz V."/>
            <person name="Cheng J.-F."/>
            <person name="Hugenholtz P."/>
            <person name="Woyke T."/>
            <person name="Wu D."/>
            <person name="Spring S."/>
            <person name="Schueler E."/>
            <person name="Brambilla E."/>
            <person name="Klenk H.-P."/>
            <person name="Eisen J.A."/>
        </authorList>
    </citation>
    <scope>NUCLEOTIDE SEQUENCE [LARGE SCALE GENOMIC DNA]</scope>
    <source>
        <strain evidence="8">ATCC 700848 / DSM 11109 / ASRB2</strain>
    </source>
</reference>
<keyword evidence="2 5" id="KW-0812">Transmembrane</keyword>
<evidence type="ECO:0000259" key="6">
    <source>
        <dbReference type="Pfam" id="PF04932"/>
    </source>
</evidence>
<dbReference type="EMBL" id="CP002629">
    <property type="protein sequence ID" value="AEB09189.1"/>
    <property type="molecule type" value="Genomic_DNA"/>
</dbReference>
<dbReference type="InterPro" id="IPR007016">
    <property type="entry name" value="O-antigen_ligase-rel_domated"/>
</dbReference>
<sequence>MDSVLGQKLTGFRQFSGRWQFWLGMILGAVFLAISELEFAWFTVLFLGLLIGFISLAFHDKKQFSLIILVISLPIIIDINLYYQPSAVSHSTYGFQVILFTIPLCVLYLIWIMRAIEGRESPDIASPGLLALAFLWCSCAVSVWFSSNRLYGVFDLWALFSSVLLYIYVANQVRKRQELVLVAVVTVINVAVQGILALLQYLTDSNLGLDFFGATKALRDYTSLAALSRAGGTLGHPNSLALFFDLTLPLTFSLLFHPMKFGRKFLLLLAFTAGLAGLTATLSRGGILAVGLASITLLLIHFFRRFGLAQAVVYVVLVLVVASGLILGTSNPIERRLFQHDYGTAYGRIPHLLVAINVIRANPLFGVGLNNYCEAAPEFDNTPQQIMAYWQAPAHNLYLFIASEIGLVGLIWVVVFTFAVVKALWPSLRSPDSFVRCLSLGVLLGLIAFFIHGQFDYANWTHFSTLWFMFGVAAALGRFGARDEVIESV</sequence>
<feature type="transmembrane region" description="Helical" evidence="5">
    <location>
        <begin position="65"/>
        <end position="83"/>
    </location>
</feature>
<feature type="transmembrane region" description="Helical" evidence="5">
    <location>
        <begin position="287"/>
        <end position="304"/>
    </location>
</feature>
<keyword evidence="3 5" id="KW-1133">Transmembrane helix</keyword>
<keyword evidence="8" id="KW-1185">Reference proteome</keyword>
<feature type="transmembrane region" description="Helical" evidence="5">
    <location>
        <begin position="124"/>
        <end position="145"/>
    </location>
</feature>
<evidence type="ECO:0000313" key="8">
    <source>
        <dbReference type="Proteomes" id="UP000000483"/>
    </source>
</evidence>
<evidence type="ECO:0000256" key="3">
    <source>
        <dbReference type="ARBA" id="ARBA00022989"/>
    </source>
</evidence>
<feature type="domain" description="O-antigen ligase-related" evidence="6">
    <location>
        <begin position="270"/>
        <end position="411"/>
    </location>
</feature>